<accession>A0A180FXS2</accession>
<keyword evidence="4" id="KW-1185">Reference proteome</keyword>
<dbReference type="VEuPathDB" id="FungiDB:PTTG_30693"/>
<gene>
    <name evidence="2" type="ORF">PTTG_30693</name>
</gene>
<evidence type="ECO:0000256" key="1">
    <source>
        <dbReference type="SAM" id="MobiDB-lite"/>
    </source>
</evidence>
<feature type="region of interest" description="Disordered" evidence="1">
    <location>
        <begin position="52"/>
        <end position="73"/>
    </location>
</feature>
<dbReference type="OrthoDB" id="10582965at2759"/>
<name>A0A180FXS2_PUCT1</name>
<evidence type="ECO:0000313" key="2">
    <source>
        <dbReference type="EMBL" id="OAV85216.1"/>
    </source>
</evidence>
<organism evidence="2">
    <name type="scientific">Puccinia triticina (isolate 1-1 / race 1 (BBBD))</name>
    <name type="common">Brown leaf rust fungus</name>
    <dbReference type="NCBI Taxonomy" id="630390"/>
    <lineage>
        <taxon>Eukaryota</taxon>
        <taxon>Fungi</taxon>
        <taxon>Dikarya</taxon>
        <taxon>Basidiomycota</taxon>
        <taxon>Pucciniomycotina</taxon>
        <taxon>Pucciniomycetes</taxon>
        <taxon>Pucciniales</taxon>
        <taxon>Pucciniaceae</taxon>
        <taxon>Puccinia</taxon>
    </lineage>
</organism>
<evidence type="ECO:0000313" key="3">
    <source>
        <dbReference type="EnsemblFungi" id="PTTG_30693-t43_1-p1"/>
    </source>
</evidence>
<reference evidence="3" key="4">
    <citation type="submission" date="2025-05" db="UniProtKB">
        <authorList>
            <consortium name="EnsemblFungi"/>
        </authorList>
    </citation>
    <scope>IDENTIFICATION</scope>
    <source>
        <strain evidence="3">isolate 1-1 / race 1 (BBBD)</strain>
    </source>
</reference>
<reference evidence="3 4" key="3">
    <citation type="journal article" date="2017" name="G3 (Bethesda)">
        <title>Comparative analysis highlights variable genome content of wheat rusts and divergence of the mating loci.</title>
        <authorList>
            <person name="Cuomo C.A."/>
            <person name="Bakkeren G."/>
            <person name="Khalil H.B."/>
            <person name="Panwar V."/>
            <person name="Joly D."/>
            <person name="Linning R."/>
            <person name="Sakthikumar S."/>
            <person name="Song X."/>
            <person name="Adiconis X."/>
            <person name="Fan L."/>
            <person name="Goldberg J.M."/>
            <person name="Levin J.Z."/>
            <person name="Young S."/>
            <person name="Zeng Q."/>
            <person name="Anikster Y."/>
            <person name="Bruce M."/>
            <person name="Wang M."/>
            <person name="Yin C."/>
            <person name="McCallum B."/>
            <person name="Szabo L.J."/>
            <person name="Hulbert S."/>
            <person name="Chen X."/>
            <person name="Fellers J.P."/>
        </authorList>
    </citation>
    <scope>NUCLEOTIDE SEQUENCE</scope>
    <source>
        <strain evidence="3">isolate 1-1 / race 1 (BBBD)</strain>
        <strain evidence="4">Isolate 1-1 / race 1 (BBBD)</strain>
    </source>
</reference>
<sequence length="191" mass="21452">MKRMADVDANRFLSPDPSVTDQVSPILSVPAYSTRPPSLASTNIEVVSPTILSRGPNQGVHRSPARKIARSPHGEGIAHTISRLSFARDRSPIRPTPGSPTRKTPRSRTESLSLWISKTNPAAYYHLNDVGRSLTMEGFLEACQFPKEDLITRGLMLLYHIRRWEFFLSVSAQDLEEKFRFPFAIACTMKK</sequence>
<reference evidence="2" key="2">
    <citation type="submission" date="2016-05" db="EMBL/GenBank/DDBJ databases">
        <title>Comparative analysis highlights variable genome content of wheat rusts and divergence of the mating loci.</title>
        <authorList>
            <person name="Cuomo C.A."/>
            <person name="Bakkeren G."/>
            <person name="Szabo L."/>
            <person name="Khalil H."/>
            <person name="Joly D."/>
            <person name="Goldberg J."/>
            <person name="Young S."/>
            <person name="Zeng Q."/>
            <person name="Fellers J."/>
        </authorList>
    </citation>
    <scope>NUCLEOTIDE SEQUENCE [LARGE SCALE GENOMIC DNA]</scope>
    <source>
        <strain evidence="2">1-1 BBBD Race 1</strain>
    </source>
</reference>
<feature type="region of interest" description="Disordered" evidence="1">
    <location>
        <begin position="88"/>
        <end position="109"/>
    </location>
</feature>
<evidence type="ECO:0000313" key="4">
    <source>
        <dbReference type="Proteomes" id="UP000005240"/>
    </source>
</evidence>
<dbReference type="EMBL" id="ADAS02005932">
    <property type="protein sequence ID" value="OAV85216.1"/>
    <property type="molecule type" value="Genomic_DNA"/>
</dbReference>
<protein>
    <submittedName>
        <fullName evidence="2 3">Uncharacterized protein</fullName>
    </submittedName>
</protein>
<feature type="region of interest" description="Disordered" evidence="1">
    <location>
        <begin position="1"/>
        <end position="20"/>
    </location>
</feature>
<dbReference type="EnsemblFungi" id="PTTG_30693-t43_1">
    <property type="protein sequence ID" value="PTTG_30693-t43_1-p1"/>
    <property type="gene ID" value="PTTG_30693"/>
</dbReference>
<dbReference type="AlphaFoldDB" id="A0A180FXS2"/>
<reference evidence="2" key="1">
    <citation type="submission" date="2009-11" db="EMBL/GenBank/DDBJ databases">
        <authorList>
            <consortium name="The Broad Institute Genome Sequencing Platform"/>
            <person name="Ward D."/>
            <person name="Feldgarden M."/>
            <person name="Earl A."/>
            <person name="Young S.K."/>
            <person name="Zeng Q."/>
            <person name="Koehrsen M."/>
            <person name="Alvarado L."/>
            <person name="Berlin A."/>
            <person name="Bochicchio J."/>
            <person name="Borenstein D."/>
            <person name="Chapman S.B."/>
            <person name="Chen Z."/>
            <person name="Engels R."/>
            <person name="Freedman E."/>
            <person name="Gellesch M."/>
            <person name="Goldberg J."/>
            <person name="Griggs A."/>
            <person name="Gujja S."/>
            <person name="Heilman E."/>
            <person name="Heiman D."/>
            <person name="Hepburn T."/>
            <person name="Howarth C."/>
            <person name="Jen D."/>
            <person name="Larson L."/>
            <person name="Lewis B."/>
            <person name="Mehta T."/>
            <person name="Park D."/>
            <person name="Pearson M."/>
            <person name="Roberts A."/>
            <person name="Saif S."/>
            <person name="Shea T."/>
            <person name="Shenoy N."/>
            <person name="Sisk P."/>
            <person name="Stolte C."/>
            <person name="Sykes S."/>
            <person name="Thomson T."/>
            <person name="Walk T."/>
            <person name="White J."/>
            <person name="Yandava C."/>
            <person name="Izard J."/>
            <person name="Baranova O.V."/>
            <person name="Blanton J.M."/>
            <person name="Tanner A.C."/>
            <person name="Dewhirst F.E."/>
            <person name="Haas B."/>
            <person name="Nusbaum C."/>
            <person name="Birren B."/>
        </authorList>
    </citation>
    <scope>NUCLEOTIDE SEQUENCE [LARGE SCALE GENOMIC DNA]</scope>
    <source>
        <strain evidence="2">1-1 BBBD Race 1</strain>
    </source>
</reference>
<dbReference type="Proteomes" id="UP000005240">
    <property type="component" value="Unassembled WGS sequence"/>
</dbReference>
<feature type="non-terminal residue" evidence="2">
    <location>
        <position position="191"/>
    </location>
</feature>
<proteinExistence type="predicted"/>